<dbReference type="PANTHER" id="PTHR12197:SF251">
    <property type="entry name" value="EG:BACR7C10.4 PROTEIN"/>
    <property type="match status" value="1"/>
</dbReference>
<dbReference type="AlphaFoldDB" id="A0A7S3EYD4"/>
<name>A0A7S3EYD4_9EUKA</name>
<feature type="region of interest" description="Disordered" evidence="1">
    <location>
        <begin position="247"/>
        <end position="274"/>
    </location>
</feature>
<organism evidence="4">
    <name type="scientific">Haptolina ericina</name>
    <dbReference type="NCBI Taxonomy" id="156174"/>
    <lineage>
        <taxon>Eukaryota</taxon>
        <taxon>Haptista</taxon>
        <taxon>Haptophyta</taxon>
        <taxon>Prymnesiophyceae</taxon>
        <taxon>Prymnesiales</taxon>
        <taxon>Prymnesiaceae</taxon>
        <taxon>Haptolina</taxon>
    </lineage>
</organism>
<feature type="transmembrane region" description="Helical" evidence="2">
    <location>
        <begin position="295"/>
        <end position="318"/>
    </location>
</feature>
<dbReference type="CDD" id="cd20071">
    <property type="entry name" value="SET_SMYD"/>
    <property type="match status" value="1"/>
</dbReference>
<dbReference type="EMBL" id="HBHX01022717">
    <property type="protein sequence ID" value="CAE0111969.1"/>
    <property type="molecule type" value="Transcribed_RNA"/>
</dbReference>
<dbReference type="SUPFAM" id="SSF82199">
    <property type="entry name" value="SET domain"/>
    <property type="match status" value="1"/>
</dbReference>
<evidence type="ECO:0000313" key="4">
    <source>
        <dbReference type="EMBL" id="CAE0111969.1"/>
    </source>
</evidence>
<protein>
    <recommendedName>
        <fullName evidence="3">SET domain-containing protein</fullName>
    </recommendedName>
</protein>
<feature type="domain" description="SET" evidence="3">
    <location>
        <begin position="120"/>
        <end position="189"/>
    </location>
</feature>
<dbReference type="InterPro" id="IPR046341">
    <property type="entry name" value="SET_dom_sf"/>
</dbReference>
<proteinExistence type="predicted"/>
<accession>A0A7S3EYD4</accession>
<keyword evidence="2" id="KW-0812">Transmembrane</keyword>
<sequence length="335" mass="35776">MILEEPPLIVAFKSTSSLQEHHYERWLAYGTLRANARMSGASNHAALVRAFDAFDSLGVAAAVPSHVREGAAHIVAMALEAGGQASSISEEQREAHLQHVTAVLMRFQSNQFTFNNGAPAQDPSFYAAAVYAFISRINHSCRPSCGMVSKSLYCSANRIAFNVEEEGSAMCAYALRDLAAGDRITFNYGPDELVKSWGLHERRAFLRERLNFVCGCERCIAEEAEEARTEAATVGVEAAAEEREVAAEEADSTDVEAEVEGGKGKDGAMDAEDGDGCVSREAPVPTEAKAAASRAAALGVLVVAACVAFGALMLVAVATQQRARHTPLLPKARGR</sequence>
<evidence type="ECO:0000259" key="3">
    <source>
        <dbReference type="Pfam" id="PF00856"/>
    </source>
</evidence>
<evidence type="ECO:0000256" key="1">
    <source>
        <dbReference type="SAM" id="MobiDB-lite"/>
    </source>
</evidence>
<dbReference type="PANTHER" id="PTHR12197">
    <property type="entry name" value="HISTONE-LYSINE N-METHYLTRANSFERASE SMYD"/>
    <property type="match status" value="1"/>
</dbReference>
<dbReference type="Gene3D" id="2.170.270.10">
    <property type="entry name" value="SET domain"/>
    <property type="match status" value="1"/>
</dbReference>
<feature type="compositionally biased region" description="Acidic residues" evidence="1">
    <location>
        <begin position="247"/>
        <end position="259"/>
    </location>
</feature>
<dbReference type="InterPro" id="IPR001214">
    <property type="entry name" value="SET_dom"/>
</dbReference>
<gene>
    <name evidence="4" type="ORF">HERI1096_LOCUS12629</name>
</gene>
<keyword evidence="2" id="KW-0472">Membrane</keyword>
<reference evidence="4" key="1">
    <citation type="submission" date="2021-01" db="EMBL/GenBank/DDBJ databases">
        <authorList>
            <person name="Corre E."/>
            <person name="Pelletier E."/>
            <person name="Niang G."/>
            <person name="Scheremetjew M."/>
            <person name="Finn R."/>
            <person name="Kale V."/>
            <person name="Holt S."/>
            <person name="Cochrane G."/>
            <person name="Meng A."/>
            <person name="Brown T."/>
            <person name="Cohen L."/>
        </authorList>
    </citation>
    <scope>NUCLEOTIDE SEQUENCE</scope>
    <source>
        <strain evidence="4">CCMP281</strain>
    </source>
</reference>
<keyword evidence="2" id="KW-1133">Transmembrane helix</keyword>
<dbReference type="InterPro" id="IPR050869">
    <property type="entry name" value="H3K4_H4K5_MeTrfase"/>
</dbReference>
<dbReference type="GO" id="GO:0005634">
    <property type="term" value="C:nucleus"/>
    <property type="evidence" value="ECO:0007669"/>
    <property type="project" value="TreeGrafter"/>
</dbReference>
<evidence type="ECO:0000256" key="2">
    <source>
        <dbReference type="SAM" id="Phobius"/>
    </source>
</evidence>
<dbReference type="Pfam" id="PF00856">
    <property type="entry name" value="SET"/>
    <property type="match status" value="1"/>
</dbReference>